<dbReference type="InterPro" id="IPR022496">
    <property type="entry name" value="T6A_TsaB"/>
</dbReference>
<sequence>MIILAVDSSSKVATAALMKDDKLLGEITLNDKKEHSIILMSIIQELLNNNNLSIDDIDGYVISKGPGSFTGLRIGMATIKGLSLGSNKPYISVSSLDALAFSVSNFDGIICPIMDALRNSVYTSLYKGEYTCCNNNNASNLPIKLERLLDYSALDIDELIEIIKSKNEKVIFIGDGVDKYKDYLIDNCPNSYFPPNHLNLIRASSLGEIGSALLKNGEYDDPNSAPVYLKKSQAEREYEQRMRL</sequence>
<dbReference type="GO" id="GO:0005829">
    <property type="term" value="C:cytosol"/>
    <property type="evidence" value="ECO:0007669"/>
    <property type="project" value="TreeGrafter"/>
</dbReference>
<evidence type="ECO:0000313" key="3">
    <source>
        <dbReference type="Proteomes" id="UP000031866"/>
    </source>
</evidence>
<dbReference type="CDD" id="cd24032">
    <property type="entry name" value="ASKHA_NBD_TsaB"/>
    <property type="match status" value="1"/>
</dbReference>
<dbReference type="NCBIfam" id="TIGR03725">
    <property type="entry name" value="T6A_YeaZ"/>
    <property type="match status" value="1"/>
</dbReference>
<dbReference type="EMBL" id="CP010086">
    <property type="protein sequence ID" value="AJG97174.1"/>
    <property type="molecule type" value="Genomic_DNA"/>
</dbReference>
<reference evidence="3" key="1">
    <citation type="submission" date="2014-12" db="EMBL/GenBank/DDBJ databases">
        <title>Genome sequence of Clostridium beijerinckii strain 59B.</title>
        <authorList>
            <person name="Little G.T."/>
            <person name="Minton N.P."/>
        </authorList>
    </citation>
    <scope>NUCLEOTIDE SEQUENCE [LARGE SCALE GENOMIC DNA]</scope>
    <source>
        <strain evidence="3">59B</strain>
    </source>
</reference>
<dbReference type="AlphaFoldDB" id="A0A0B5Q4T9"/>
<dbReference type="PANTHER" id="PTHR11735:SF11">
    <property type="entry name" value="TRNA THREONYLCARBAMOYLADENOSINE BIOSYNTHESIS PROTEIN TSAB"/>
    <property type="match status" value="1"/>
</dbReference>
<dbReference type="PANTHER" id="PTHR11735">
    <property type="entry name" value="TRNA N6-ADENOSINE THREONYLCARBAMOYLTRANSFERASE"/>
    <property type="match status" value="1"/>
</dbReference>
<dbReference type="GO" id="GO:0002949">
    <property type="term" value="P:tRNA threonylcarbamoyladenosine modification"/>
    <property type="evidence" value="ECO:0007669"/>
    <property type="project" value="InterPro"/>
</dbReference>
<dbReference type="STRING" id="1520.LF65_00536"/>
<dbReference type="Proteomes" id="UP000031866">
    <property type="component" value="Chromosome"/>
</dbReference>
<name>A0A0B5Q4T9_CLOBE</name>
<accession>A0A0B5Q4T9</accession>
<dbReference type="SUPFAM" id="SSF53067">
    <property type="entry name" value="Actin-like ATPase domain"/>
    <property type="match status" value="2"/>
</dbReference>
<feature type="domain" description="Gcp-like" evidence="1">
    <location>
        <begin position="23"/>
        <end position="237"/>
    </location>
</feature>
<dbReference type="Gene3D" id="3.30.420.40">
    <property type="match status" value="2"/>
</dbReference>
<dbReference type="RefSeq" id="WP_041893893.1">
    <property type="nucleotide sequence ID" value="NZ_CP010086.2"/>
</dbReference>
<dbReference type="KEGG" id="cbei:LF65_00536"/>
<dbReference type="InterPro" id="IPR000905">
    <property type="entry name" value="Gcp-like_dom"/>
</dbReference>
<dbReference type="OrthoDB" id="9784166at2"/>
<gene>
    <name evidence="2" type="ORF">LF65_00536</name>
</gene>
<evidence type="ECO:0000259" key="1">
    <source>
        <dbReference type="Pfam" id="PF00814"/>
    </source>
</evidence>
<evidence type="ECO:0000313" key="2">
    <source>
        <dbReference type="EMBL" id="AJG97174.1"/>
    </source>
</evidence>
<proteinExistence type="predicted"/>
<organism evidence="2 3">
    <name type="scientific">Clostridium beijerinckii</name>
    <name type="common">Clostridium MP</name>
    <dbReference type="NCBI Taxonomy" id="1520"/>
    <lineage>
        <taxon>Bacteria</taxon>
        <taxon>Bacillati</taxon>
        <taxon>Bacillota</taxon>
        <taxon>Clostridia</taxon>
        <taxon>Eubacteriales</taxon>
        <taxon>Clostridiaceae</taxon>
        <taxon>Clostridium</taxon>
    </lineage>
</organism>
<dbReference type="InterPro" id="IPR043129">
    <property type="entry name" value="ATPase_NBD"/>
</dbReference>
<dbReference type="Pfam" id="PF00814">
    <property type="entry name" value="TsaD"/>
    <property type="match status" value="1"/>
</dbReference>
<protein>
    <submittedName>
        <fullName evidence="2">tRNA threonylcarbamoyladenosine biosynthesis protein TsaB</fullName>
    </submittedName>
</protein>